<feature type="transmembrane region" description="Helical" evidence="1">
    <location>
        <begin position="43"/>
        <end position="64"/>
    </location>
</feature>
<dbReference type="PANTHER" id="PTHR43471:SF14">
    <property type="entry name" value="ABC-2 TYPE TRANSPORT SYSTEM PERMEASE PROTEIN"/>
    <property type="match status" value="1"/>
</dbReference>
<feature type="transmembrane region" description="Helical" evidence="1">
    <location>
        <begin position="138"/>
        <end position="170"/>
    </location>
</feature>
<dbReference type="Proteomes" id="UP000651112">
    <property type="component" value="Unassembled WGS sequence"/>
</dbReference>
<name>A0ABR7XTX2_9SPHI</name>
<dbReference type="EMBL" id="JACNYL010000002">
    <property type="protein sequence ID" value="MBD1421817.1"/>
    <property type="molecule type" value="Genomic_DNA"/>
</dbReference>
<accession>A0ABR7XTX2</accession>
<feature type="transmembrane region" description="Helical" evidence="1">
    <location>
        <begin position="309"/>
        <end position="331"/>
    </location>
</feature>
<evidence type="ECO:0000313" key="2">
    <source>
        <dbReference type="EMBL" id="MBD1421817.1"/>
    </source>
</evidence>
<feature type="transmembrane region" description="Helical" evidence="1">
    <location>
        <begin position="97"/>
        <end position="117"/>
    </location>
</feature>
<comment type="caution">
    <text evidence="2">The sequence shown here is derived from an EMBL/GenBank/DDBJ whole genome shotgun (WGS) entry which is preliminary data.</text>
</comment>
<gene>
    <name evidence="2" type="ORF">H8B21_09585</name>
</gene>
<evidence type="ECO:0000256" key="1">
    <source>
        <dbReference type="SAM" id="Phobius"/>
    </source>
</evidence>
<feature type="transmembrane region" description="Helical" evidence="1">
    <location>
        <begin position="182"/>
        <end position="203"/>
    </location>
</feature>
<keyword evidence="3" id="KW-1185">Reference proteome</keyword>
<dbReference type="Pfam" id="PF12679">
    <property type="entry name" value="ABC2_membrane_2"/>
    <property type="match status" value="1"/>
</dbReference>
<keyword evidence="1" id="KW-0812">Transmembrane</keyword>
<reference evidence="2 3" key="1">
    <citation type="submission" date="2020-08" db="EMBL/GenBank/DDBJ databases">
        <title>Sphingobacterium sp. DN00404 isolated from aquaculture water.</title>
        <authorList>
            <person name="Zhang M."/>
        </authorList>
    </citation>
    <scope>NUCLEOTIDE SEQUENCE [LARGE SCALE GENOMIC DNA]</scope>
    <source>
        <strain evidence="2 3">KCTC 42746</strain>
    </source>
</reference>
<protein>
    <submittedName>
        <fullName evidence="2">ABC transporter permease</fullName>
    </submittedName>
</protein>
<organism evidence="2 3">
    <name type="scientific">Sphingobacterium chuzhouense</name>
    <dbReference type="NCBI Taxonomy" id="1742264"/>
    <lineage>
        <taxon>Bacteria</taxon>
        <taxon>Pseudomonadati</taxon>
        <taxon>Bacteroidota</taxon>
        <taxon>Sphingobacteriia</taxon>
        <taxon>Sphingobacteriales</taxon>
        <taxon>Sphingobacteriaceae</taxon>
        <taxon>Sphingobacterium</taxon>
    </lineage>
</organism>
<feature type="transmembrane region" description="Helical" evidence="1">
    <location>
        <begin position="215"/>
        <end position="236"/>
    </location>
</feature>
<dbReference type="PANTHER" id="PTHR43471">
    <property type="entry name" value="ABC TRANSPORTER PERMEASE"/>
    <property type="match status" value="1"/>
</dbReference>
<dbReference type="RefSeq" id="WP_165294279.1">
    <property type="nucleotide sequence ID" value="NZ_JACNYL010000002.1"/>
</dbReference>
<keyword evidence="1" id="KW-0472">Membrane</keyword>
<evidence type="ECO:0000313" key="3">
    <source>
        <dbReference type="Proteomes" id="UP000651112"/>
    </source>
</evidence>
<keyword evidence="1" id="KW-1133">Transmembrane helix</keyword>
<proteinExistence type="predicted"/>
<sequence length="338" mass="38057">MVSKIFMLIILKEDLPMTLNKNNNLYAFSILVKKEIADHIRSWKFIILLAIILLTCIASLYTALQALKNTAPVPNDPDAAFFFLKIFTTSDGTMPSFHLFVGFLGPLLGICLGFDAVNSEFNGRMLGRILSQPIHRDYFLNAKFIGALTVIGVLFTSLILLTIGAATLLVGFPPTFMECNRLFLFTLLTIVYVAFWLNLSILFSVRFRHTATSALVAIAIWLFFTVFYPIIINIVAKAVQPNPYASDAEIMQYQHFMLTLMRFAPSQLYSDGTNMLLMPSIRSLGPLHMEQLQGAIPSPLPIWESIKVAWSQMVALIACTIVCFAASYYFFMRKEIRC</sequence>